<keyword evidence="2" id="KW-1133">Transmembrane helix</keyword>
<feature type="transmembrane region" description="Helical" evidence="2">
    <location>
        <begin position="26"/>
        <end position="48"/>
    </location>
</feature>
<protein>
    <submittedName>
        <fullName evidence="3">Uncharacterized protein</fullName>
    </submittedName>
</protein>
<accession>A0A8J3MY73</accession>
<feature type="region of interest" description="Disordered" evidence="1">
    <location>
        <begin position="1"/>
        <end position="20"/>
    </location>
</feature>
<dbReference type="AlphaFoldDB" id="A0A8J3MY73"/>
<evidence type="ECO:0000313" key="4">
    <source>
        <dbReference type="Proteomes" id="UP000612362"/>
    </source>
</evidence>
<name>A0A8J3MY73_9CHLR</name>
<dbReference type="Proteomes" id="UP000612362">
    <property type="component" value="Unassembled WGS sequence"/>
</dbReference>
<proteinExistence type="predicted"/>
<evidence type="ECO:0000313" key="3">
    <source>
        <dbReference type="EMBL" id="GHO49355.1"/>
    </source>
</evidence>
<feature type="transmembrane region" description="Helical" evidence="2">
    <location>
        <begin position="80"/>
        <end position="103"/>
    </location>
</feature>
<dbReference type="EMBL" id="BNJF01000005">
    <property type="protein sequence ID" value="GHO49355.1"/>
    <property type="molecule type" value="Genomic_DNA"/>
</dbReference>
<gene>
    <name evidence="3" type="ORF">KSX_75180</name>
</gene>
<feature type="transmembrane region" description="Helical" evidence="2">
    <location>
        <begin position="54"/>
        <end position="73"/>
    </location>
</feature>
<dbReference type="RefSeq" id="WP_220198491.1">
    <property type="nucleotide sequence ID" value="NZ_BNJF01000005.1"/>
</dbReference>
<evidence type="ECO:0000256" key="1">
    <source>
        <dbReference type="SAM" id="MobiDB-lite"/>
    </source>
</evidence>
<keyword evidence="2" id="KW-0812">Transmembrane</keyword>
<sequence length="104" mass="12121">MPKEIQTLEPTEIKTTQTPRSRAESYAYLFLAVLCLIDFLSFTFHVSFYWYVEIPHFIITTVALIAACYWLRFRKAWARLGIMVFLCLVNYLIIIAGIATYTAK</sequence>
<evidence type="ECO:0000256" key="2">
    <source>
        <dbReference type="SAM" id="Phobius"/>
    </source>
</evidence>
<keyword evidence="2" id="KW-0472">Membrane</keyword>
<keyword evidence="4" id="KW-1185">Reference proteome</keyword>
<comment type="caution">
    <text evidence="3">The sequence shown here is derived from an EMBL/GenBank/DDBJ whole genome shotgun (WGS) entry which is preliminary data.</text>
</comment>
<reference evidence="3" key="1">
    <citation type="submission" date="2020-10" db="EMBL/GenBank/DDBJ databases">
        <title>Taxonomic study of unclassified bacteria belonging to the class Ktedonobacteria.</title>
        <authorList>
            <person name="Yabe S."/>
            <person name="Wang C.M."/>
            <person name="Zheng Y."/>
            <person name="Sakai Y."/>
            <person name="Cavaletti L."/>
            <person name="Monciardini P."/>
            <person name="Donadio S."/>
        </authorList>
    </citation>
    <scope>NUCLEOTIDE SEQUENCE</scope>
    <source>
        <strain evidence="3">SOSP1-1</strain>
    </source>
</reference>
<organism evidence="3 4">
    <name type="scientific">Ktedonospora formicarum</name>
    <dbReference type="NCBI Taxonomy" id="2778364"/>
    <lineage>
        <taxon>Bacteria</taxon>
        <taxon>Bacillati</taxon>
        <taxon>Chloroflexota</taxon>
        <taxon>Ktedonobacteria</taxon>
        <taxon>Ktedonobacterales</taxon>
        <taxon>Ktedonobacteraceae</taxon>
        <taxon>Ktedonospora</taxon>
    </lineage>
</organism>